<feature type="compositionally biased region" description="Low complexity" evidence="1">
    <location>
        <begin position="77"/>
        <end position="91"/>
    </location>
</feature>
<dbReference type="Proteomes" id="UP000799770">
    <property type="component" value="Unassembled WGS sequence"/>
</dbReference>
<evidence type="ECO:0000313" key="2">
    <source>
        <dbReference type="EMBL" id="KAF2110138.1"/>
    </source>
</evidence>
<dbReference type="EMBL" id="ML977339">
    <property type="protein sequence ID" value="KAF2110138.1"/>
    <property type="molecule type" value="Genomic_DNA"/>
</dbReference>
<gene>
    <name evidence="2" type="ORF">BDV96DRAFT_222180</name>
</gene>
<feature type="region of interest" description="Disordered" evidence="1">
    <location>
        <begin position="74"/>
        <end position="226"/>
    </location>
</feature>
<feature type="compositionally biased region" description="Polar residues" evidence="1">
    <location>
        <begin position="190"/>
        <end position="209"/>
    </location>
</feature>
<feature type="compositionally biased region" description="Basic and acidic residues" evidence="1">
    <location>
        <begin position="106"/>
        <end position="128"/>
    </location>
</feature>
<evidence type="ECO:0000313" key="3">
    <source>
        <dbReference type="Proteomes" id="UP000799770"/>
    </source>
</evidence>
<feature type="compositionally biased region" description="Polar residues" evidence="1">
    <location>
        <begin position="129"/>
        <end position="138"/>
    </location>
</feature>
<protein>
    <submittedName>
        <fullName evidence="2">Uncharacterized protein</fullName>
    </submittedName>
</protein>
<feature type="compositionally biased region" description="Basic and acidic residues" evidence="1">
    <location>
        <begin position="162"/>
        <end position="171"/>
    </location>
</feature>
<proteinExistence type="predicted"/>
<name>A0A6A5YVL8_9PLEO</name>
<evidence type="ECO:0000256" key="1">
    <source>
        <dbReference type="SAM" id="MobiDB-lite"/>
    </source>
</evidence>
<dbReference type="AlphaFoldDB" id="A0A6A5YVL8"/>
<sequence length="600" mass="66988">MIRNFMFVWSIPQLQRPGHALPEHDEPRKMPIPSLNLALKPRHHIAKTKNAPSTSESSRLAQTDNAAYSSDALRLDSSNNNARPNAASLPAKDVDAKRRSFLPQRGDARQLPRQKPTEEEGTKEERPTYSRQNSSNASARLADTQPMTQRSRPKSLYQVHVNRTERCEGNGEPRAQTLRAPHAASKLAQPRSTGLNRSQSLRKPSAQTEQKLDRDVHTSLHTRSQSTITVARGEEVELRPRSERPRSLYVTSYESGASIRNASADTVPSDAKPSVRSIALSRSVSTRMKSEVVGSSDSTSLARGDQYARTSMIQRREPVRDDSKKPVKPAFSTLQQHFTPRKVGKAPTSMFLHPPVQDVGPHVLPPELYSLQAQLLQFHLLHQASAETNTEWEQSAMKGLRNKFDQVASFYEAMRDNERQDQEQKNLQALHDWNNGNSSFSLVDYIQLLSGPLHEIPSLLQPGGRLGRLADDFDDWLVWVQDVHSARAANATRRGGGFESAESLGDSWKSENAALTRKLTAFTRDLDRMSQPTPGSSMACIVATCRELLGLILDELHAMQMIEADVVAAEKEWVEAQLRAVECDIGGQLQDDSENVAWRL</sequence>
<accession>A0A6A5YVL8</accession>
<organism evidence="2 3">
    <name type="scientific">Lophiotrema nucula</name>
    <dbReference type="NCBI Taxonomy" id="690887"/>
    <lineage>
        <taxon>Eukaryota</taxon>
        <taxon>Fungi</taxon>
        <taxon>Dikarya</taxon>
        <taxon>Ascomycota</taxon>
        <taxon>Pezizomycotina</taxon>
        <taxon>Dothideomycetes</taxon>
        <taxon>Pleosporomycetidae</taxon>
        <taxon>Pleosporales</taxon>
        <taxon>Lophiotremataceae</taxon>
        <taxon>Lophiotrema</taxon>
    </lineage>
</organism>
<keyword evidence="3" id="KW-1185">Reference proteome</keyword>
<dbReference type="OrthoDB" id="5429993at2759"/>
<reference evidence="2" key="1">
    <citation type="journal article" date="2020" name="Stud. Mycol.">
        <title>101 Dothideomycetes genomes: a test case for predicting lifestyles and emergence of pathogens.</title>
        <authorList>
            <person name="Haridas S."/>
            <person name="Albert R."/>
            <person name="Binder M."/>
            <person name="Bloem J."/>
            <person name="Labutti K."/>
            <person name="Salamov A."/>
            <person name="Andreopoulos B."/>
            <person name="Baker S."/>
            <person name="Barry K."/>
            <person name="Bills G."/>
            <person name="Bluhm B."/>
            <person name="Cannon C."/>
            <person name="Castanera R."/>
            <person name="Culley D."/>
            <person name="Daum C."/>
            <person name="Ezra D."/>
            <person name="Gonzalez J."/>
            <person name="Henrissat B."/>
            <person name="Kuo A."/>
            <person name="Liang C."/>
            <person name="Lipzen A."/>
            <person name="Lutzoni F."/>
            <person name="Magnuson J."/>
            <person name="Mondo S."/>
            <person name="Nolan M."/>
            <person name="Ohm R."/>
            <person name="Pangilinan J."/>
            <person name="Park H.-J."/>
            <person name="Ramirez L."/>
            <person name="Alfaro M."/>
            <person name="Sun H."/>
            <person name="Tritt A."/>
            <person name="Yoshinaga Y."/>
            <person name="Zwiers L.-H."/>
            <person name="Turgeon B."/>
            <person name="Goodwin S."/>
            <person name="Spatafora J."/>
            <person name="Crous P."/>
            <person name="Grigoriev I."/>
        </authorList>
    </citation>
    <scope>NUCLEOTIDE SEQUENCE</scope>
    <source>
        <strain evidence="2">CBS 627.86</strain>
    </source>
</reference>